<comment type="caution">
    <text evidence="2">The sequence shown here is derived from an EMBL/GenBank/DDBJ whole genome shotgun (WGS) entry which is preliminary data.</text>
</comment>
<feature type="signal peptide" evidence="1">
    <location>
        <begin position="1"/>
        <end position="19"/>
    </location>
</feature>
<dbReference type="EMBL" id="JBHSNA010000003">
    <property type="protein sequence ID" value="MFC5565926.1"/>
    <property type="molecule type" value="Genomic_DNA"/>
</dbReference>
<dbReference type="Proteomes" id="UP001596056">
    <property type="component" value="Unassembled WGS sequence"/>
</dbReference>
<keyword evidence="1" id="KW-0732">Signal</keyword>
<sequence>MLKTTLTAALLLAATGALAQEAAPQEVEAPFTWSTVDAAPTLPMGDGQEAYMADIYVVLSAAEGPLAGLAGRCMVIGVAVLATSAERNSGTCVYVDAKGDQLWKRIEGEGNGAPFRGHGTFIGGTGRFEGASGEVDYDTSFSGSLRTGVYQGMGINRGTLTLAGS</sequence>
<gene>
    <name evidence="2" type="ORF">ACFPOC_05765</name>
</gene>
<evidence type="ECO:0000256" key="1">
    <source>
        <dbReference type="SAM" id="SignalP"/>
    </source>
</evidence>
<name>A0ABW0SAR1_9RHOB</name>
<feature type="chain" id="PRO_5045220797" evidence="1">
    <location>
        <begin position="20"/>
        <end position="165"/>
    </location>
</feature>
<dbReference type="RefSeq" id="WP_209838762.1">
    <property type="nucleotide sequence ID" value="NZ_JAGGJP010000003.1"/>
</dbReference>
<organism evidence="2 3">
    <name type="scientific">Rubellimicrobium aerolatum</name>
    <dbReference type="NCBI Taxonomy" id="490979"/>
    <lineage>
        <taxon>Bacteria</taxon>
        <taxon>Pseudomonadati</taxon>
        <taxon>Pseudomonadota</taxon>
        <taxon>Alphaproteobacteria</taxon>
        <taxon>Rhodobacterales</taxon>
        <taxon>Roseobacteraceae</taxon>
        <taxon>Rubellimicrobium</taxon>
    </lineage>
</organism>
<evidence type="ECO:0000313" key="3">
    <source>
        <dbReference type="Proteomes" id="UP001596056"/>
    </source>
</evidence>
<accession>A0ABW0SAR1</accession>
<reference evidence="3" key="1">
    <citation type="journal article" date="2019" name="Int. J. Syst. Evol. Microbiol.">
        <title>The Global Catalogue of Microorganisms (GCM) 10K type strain sequencing project: providing services to taxonomists for standard genome sequencing and annotation.</title>
        <authorList>
            <consortium name="The Broad Institute Genomics Platform"/>
            <consortium name="The Broad Institute Genome Sequencing Center for Infectious Disease"/>
            <person name="Wu L."/>
            <person name="Ma J."/>
        </authorList>
    </citation>
    <scope>NUCLEOTIDE SEQUENCE [LARGE SCALE GENOMIC DNA]</scope>
    <source>
        <strain evidence="3">KACC 11588</strain>
    </source>
</reference>
<evidence type="ECO:0000313" key="2">
    <source>
        <dbReference type="EMBL" id="MFC5565926.1"/>
    </source>
</evidence>
<keyword evidence="3" id="KW-1185">Reference proteome</keyword>
<protein>
    <submittedName>
        <fullName evidence="2">Uncharacterized protein</fullName>
    </submittedName>
</protein>
<proteinExistence type="predicted"/>